<organism evidence="4 5">
    <name type="scientific">Nocardia huaxiensis</name>
    <dbReference type="NCBI Taxonomy" id="2755382"/>
    <lineage>
        <taxon>Bacteria</taxon>
        <taxon>Bacillati</taxon>
        <taxon>Actinomycetota</taxon>
        <taxon>Actinomycetes</taxon>
        <taxon>Mycobacteriales</taxon>
        <taxon>Nocardiaceae</taxon>
        <taxon>Nocardia</taxon>
    </lineage>
</organism>
<dbReference type="SUPFAM" id="SSF53474">
    <property type="entry name" value="alpha/beta-Hydrolases"/>
    <property type="match status" value="1"/>
</dbReference>
<dbReference type="InterPro" id="IPR013094">
    <property type="entry name" value="AB_hydrolase_3"/>
</dbReference>
<dbReference type="PANTHER" id="PTHR48081:SF30">
    <property type="entry name" value="ACETYL-HYDROLASE LIPR-RELATED"/>
    <property type="match status" value="1"/>
</dbReference>
<accession>A0A7D6ZSZ8</accession>
<dbReference type="Pfam" id="PF07859">
    <property type="entry name" value="Abhydrolase_3"/>
    <property type="match status" value="1"/>
</dbReference>
<feature type="domain" description="Alpha/beta hydrolase fold-3" evidence="3">
    <location>
        <begin position="103"/>
        <end position="302"/>
    </location>
</feature>
<keyword evidence="2 4" id="KW-0378">Hydrolase</keyword>
<keyword evidence="5" id="KW-1185">Reference proteome</keyword>
<evidence type="ECO:0000259" key="3">
    <source>
        <dbReference type="Pfam" id="PF07859"/>
    </source>
</evidence>
<evidence type="ECO:0000256" key="1">
    <source>
        <dbReference type="ARBA" id="ARBA00010515"/>
    </source>
</evidence>
<dbReference type="PANTHER" id="PTHR48081">
    <property type="entry name" value="AB HYDROLASE SUPERFAMILY PROTEIN C4A8.06C"/>
    <property type="match status" value="1"/>
</dbReference>
<name>A0A7D6ZSZ8_9NOCA</name>
<dbReference type="KEGG" id="nhu:H0264_21790"/>
<sequence length="329" mass="35590">MSTAECVTVEVRSASIRARIAHRVLGTATRPLLPIAVLVAVAKPARLARLLLVPVSTRLDPLAMVLRPARGTRTRPRRFDTFRAEWVWHNDIAGPDDPAGGAIIYSHGGGFIGAGLNTHRRHVARLSRETGLPVLNLDYRQLPHHVTASQADVMTAYRYVLDAGFPPDRVFLAGDSAGGGLSLATALNARDAGLPMPAGVIGISAWVDLNLTAALAEPNAYRDPLLLGHWLAVPGFSFAHNGTFDPHWSAVDREFTGMPPVFLQVGATEALLSDNERIARRCAAAGIECRLQIWECGIHDFQLAADVLPDARVAMREIGLFVHSHTPTR</sequence>
<dbReference type="GO" id="GO:0004806">
    <property type="term" value="F:triacylglycerol lipase activity"/>
    <property type="evidence" value="ECO:0007669"/>
    <property type="project" value="TreeGrafter"/>
</dbReference>
<dbReference type="Proteomes" id="UP000515512">
    <property type="component" value="Chromosome"/>
</dbReference>
<evidence type="ECO:0000313" key="4">
    <source>
        <dbReference type="EMBL" id="QLY34583.1"/>
    </source>
</evidence>
<comment type="similarity">
    <text evidence="1">Belongs to the 'GDXG' lipolytic enzyme family.</text>
</comment>
<dbReference type="Gene3D" id="3.40.50.1820">
    <property type="entry name" value="alpha/beta hydrolase"/>
    <property type="match status" value="1"/>
</dbReference>
<protein>
    <submittedName>
        <fullName evidence="4">Alpha/beta hydrolase</fullName>
    </submittedName>
</protein>
<dbReference type="EMBL" id="CP059399">
    <property type="protein sequence ID" value="QLY34583.1"/>
    <property type="molecule type" value="Genomic_DNA"/>
</dbReference>
<evidence type="ECO:0000313" key="5">
    <source>
        <dbReference type="Proteomes" id="UP000515512"/>
    </source>
</evidence>
<dbReference type="AlphaFoldDB" id="A0A7D6ZSZ8"/>
<gene>
    <name evidence="4" type="ORF">H0264_21790</name>
</gene>
<evidence type="ECO:0000256" key="2">
    <source>
        <dbReference type="ARBA" id="ARBA00022801"/>
    </source>
</evidence>
<dbReference type="InterPro" id="IPR050300">
    <property type="entry name" value="GDXG_lipolytic_enzyme"/>
</dbReference>
<dbReference type="InterPro" id="IPR029058">
    <property type="entry name" value="AB_hydrolase_fold"/>
</dbReference>
<proteinExistence type="inferred from homology"/>
<reference evidence="4 5" key="1">
    <citation type="submission" date="2020-07" db="EMBL/GenBank/DDBJ databases">
        <authorList>
            <person name="Zhuang K."/>
            <person name="Ran Y."/>
        </authorList>
    </citation>
    <scope>NUCLEOTIDE SEQUENCE [LARGE SCALE GENOMIC DNA]</scope>
    <source>
        <strain evidence="4 5">WCH-YHL-001</strain>
    </source>
</reference>